<keyword evidence="2" id="KW-1185">Reference proteome</keyword>
<name>A0A9P6NJ66_9BASI</name>
<dbReference type="OrthoDB" id="5946233at2759"/>
<evidence type="ECO:0000313" key="2">
    <source>
        <dbReference type="Proteomes" id="UP000886653"/>
    </source>
</evidence>
<dbReference type="PANTHER" id="PTHR46177:SF1">
    <property type="entry name" value="INTEGRASE CATALYTIC DOMAIN-CONTAINING PROTEIN"/>
    <property type="match status" value="1"/>
</dbReference>
<feature type="non-terminal residue" evidence="1">
    <location>
        <position position="70"/>
    </location>
</feature>
<accession>A0A9P6NJ66</accession>
<gene>
    <name evidence="1" type="ORF">CROQUDRAFT_16095</name>
</gene>
<proteinExistence type="predicted"/>
<dbReference type="EMBL" id="MU167241">
    <property type="protein sequence ID" value="KAG0147986.1"/>
    <property type="molecule type" value="Genomic_DNA"/>
</dbReference>
<dbReference type="Proteomes" id="UP000886653">
    <property type="component" value="Unassembled WGS sequence"/>
</dbReference>
<dbReference type="PANTHER" id="PTHR46177">
    <property type="entry name" value="INTEGRASE CATALYTIC DOMAIN-CONTAINING PROTEIN"/>
    <property type="match status" value="1"/>
</dbReference>
<sequence>MAGLQIYFSRRYGGATIPEAKRAHIFTSSPYNQKIESLWSLICKRNGRRIHREFQEAIDKGCYNPNDPLE</sequence>
<protein>
    <submittedName>
        <fullName evidence="1">Uncharacterized protein</fullName>
    </submittedName>
</protein>
<evidence type="ECO:0000313" key="1">
    <source>
        <dbReference type="EMBL" id="KAG0147986.1"/>
    </source>
</evidence>
<comment type="caution">
    <text evidence="1">The sequence shown here is derived from an EMBL/GenBank/DDBJ whole genome shotgun (WGS) entry which is preliminary data.</text>
</comment>
<dbReference type="AlphaFoldDB" id="A0A9P6NJ66"/>
<reference evidence="1" key="1">
    <citation type="submission" date="2013-11" db="EMBL/GenBank/DDBJ databases">
        <title>Genome sequence of the fusiform rust pathogen reveals effectors for host alternation and coevolution with pine.</title>
        <authorList>
            <consortium name="DOE Joint Genome Institute"/>
            <person name="Smith K."/>
            <person name="Pendleton A."/>
            <person name="Kubisiak T."/>
            <person name="Anderson C."/>
            <person name="Salamov A."/>
            <person name="Aerts A."/>
            <person name="Riley R."/>
            <person name="Clum A."/>
            <person name="Lindquist E."/>
            <person name="Ence D."/>
            <person name="Campbell M."/>
            <person name="Kronenberg Z."/>
            <person name="Feau N."/>
            <person name="Dhillon B."/>
            <person name="Hamelin R."/>
            <person name="Burleigh J."/>
            <person name="Smith J."/>
            <person name="Yandell M."/>
            <person name="Nelson C."/>
            <person name="Grigoriev I."/>
            <person name="Davis J."/>
        </authorList>
    </citation>
    <scope>NUCLEOTIDE SEQUENCE</scope>
    <source>
        <strain evidence="1">G11</strain>
    </source>
</reference>
<organism evidence="1 2">
    <name type="scientific">Cronartium quercuum f. sp. fusiforme G11</name>
    <dbReference type="NCBI Taxonomy" id="708437"/>
    <lineage>
        <taxon>Eukaryota</taxon>
        <taxon>Fungi</taxon>
        <taxon>Dikarya</taxon>
        <taxon>Basidiomycota</taxon>
        <taxon>Pucciniomycotina</taxon>
        <taxon>Pucciniomycetes</taxon>
        <taxon>Pucciniales</taxon>
        <taxon>Coleosporiaceae</taxon>
        <taxon>Cronartium</taxon>
    </lineage>
</organism>